<organism evidence="2">
    <name type="scientific">Metarhizium acridum (strain CQMa 102)</name>
    <dbReference type="NCBI Taxonomy" id="655827"/>
    <lineage>
        <taxon>Eukaryota</taxon>
        <taxon>Fungi</taxon>
        <taxon>Dikarya</taxon>
        <taxon>Ascomycota</taxon>
        <taxon>Pezizomycotina</taxon>
        <taxon>Sordariomycetes</taxon>
        <taxon>Hypocreomycetidae</taxon>
        <taxon>Hypocreales</taxon>
        <taxon>Clavicipitaceae</taxon>
        <taxon>Metarhizium</taxon>
    </lineage>
</organism>
<sequence>MPQQQQASILPSAEMPMPGGAMQYRLLRALDDNMSLYELSLELAKIGREFPKDPVLIANHVRIGPTALALWTDSGRKWEMFMLLLSMHRSTIRAIILGTVAYEACHGRLETYPNPAFNEDHAQGVYVVGLRRIGAGGKFLTVNELRRLITGLERYIEGCRVLWNVTTPSQRTARQSELAQWVAMVDGMYSTASKSLRPIALAYPTEARFIEGPPDTRSVQAFITSLRKRLPADASAAVDPDVRHVQSPLYVGCSRRLNNRLANYRKTQHFSSVNRSLGLTVSVLAALGFHVDLSVHVVLRTWKASQLRTAEQLVVTLAGSLVHQTGFNSIPGGDNAGSDAGMAQAEDLVLGCPNGPLQDNIISCRADREQRLRFEATLERLDSGIARINAVTRECDSIIERLQPYMSIPAADLERSIEADIEALDQKLDQVRLAESWAEALLRAYKYAAPELCQSIDDEMEDID</sequence>
<dbReference type="EMBL" id="GL698478">
    <property type="protein sequence ID" value="EFY92063.1"/>
    <property type="molecule type" value="Genomic_DNA"/>
</dbReference>
<gene>
    <name evidence="1" type="ORF">MAC_02011</name>
</gene>
<evidence type="ECO:0000313" key="1">
    <source>
        <dbReference type="EMBL" id="EFY92063.1"/>
    </source>
</evidence>
<dbReference type="HOGENOM" id="CLU_039525_0_0_1"/>
<proteinExistence type="predicted"/>
<dbReference type="OrthoDB" id="5220943at2759"/>
<accession>E9DWL3</accession>
<dbReference type="STRING" id="655827.E9DWL3"/>
<evidence type="ECO:0000313" key="2">
    <source>
        <dbReference type="Proteomes" id="UP000002499"/>
    </source>
</evidence>
<dbReference type="eggNOG" id="ENOG502T4NE">
    <property type="taxonomic scope" value="Eukaryota"/>
</dbReference>
<protein>
    <submittedName>
        <fullName evidence="1">Uncharacterized protein</fullName>
    </submittedName>
</protein>
<reference evidence="1 2" key="1">
    <citation type="journal article" date="2011" name="PLoS Genet.">
        <title>Genome sequencing and comparative transcriptomics of the model entomopathogenic fungi Metarhizium anisopliae and M. acridum.</title>
        <authorList>
            <person name="Gao Q."/>
            <person name="Jin K."/>
            <person name="Ying S.H."/>
            <person name="Zhang Y."/>
            <person name="Xiao G."/>
            <person name="Shang Y."/>
            <person name="Duan Z."/>
            <person name="Hu X."/>
            <person name="Xie X.Q."/>
            <person name="Zhou G."/>
            <person name="Peng G."/>
            <person name="Luo Z."/>
            <person name="Huang W."/>
            <person name="Wang B."/>
            <person name="Fang W."/>
            <person name="Wang S."/>
            <person name="Zhong Y."/>
            <person name="Ma L.J."/>
            <person name="St Leger R.J."/>
            <person name="Zhao G.P."/>
            <person name="Pei Y."/>
            <person name="Feng M.G."/>
            <person name="Xia Y."/>
            <person name="Wang C."/>
        </authorList>
    </citation>
    <scope>NUCLEOTIDE SEQUENCE [LARGE SCALE GENOMIC DNA]</scope>
    <source>
        <strain evidence="1 2">CQMa 102</strain>
    </source>
</reference>
<name>E9DWL3_METAQ</name>
<dbReference type="Proteomes" id="UP000002499">
    <property type="component" value="Unassembled WGS sequence"/>
</dbReference>
<dbReference type="InParanoid" id="E9DWL3"/>
<keyword evidence="2" id="KW-1185">Reference proteome</keyword>
<dbReference type="AlphaFoldDB" id="E9DWL3"/>
<dbReference type="OMA" id="CARMERY"/>